<accession>A0A0J6HLN1</accession>
<organism evidence="7 8">
    <name type="scientific">Pseudomonas lini</name>
    <dbReference type="NCBI Taxonomy" id="163011"/>
    <lineage>
        <taxon>Bacteria</taxon>
        <taxon>Pseudomonadati</taxon>
        <taxon>Pseudomonadota</taxon>
        <taxon>Gammaproteobacteria</taxon>
        <taxon>Pseudomonadales</taxon>
        <taxon>Pseudomonadaceae</taxon>
        <taxon>Pseudomonas</taxon>
    </lineage>
</organism>
<keyword evidence="8" id="KW-1185">Reference proteome</keyword>
<keyword evidence="3" id="KW-0328">Glycosyltransferase</keyword>
<dbReference type="CDD" id="cd00761">
    <property type="entry name" value="Glyco_tranf_GTA_type"/>
    <property type="match status" value="1"/>
</dbReference>
<evidence type="ECO:0000313" key="8">
    <source>
        <dbReference type="Proteomes" id="UP000182814"/>
    </source>
</evidence>
<dbReference type="PATRIC" id="fig|163011.3.peg.1426"/>
<evidence type="ECO:0000313" key="7">
    <source>
        <dbReference type="EMBL" id="SDT32248.1"/>
    </source>
</evidence>
<dbReference type="Gene3D" id="3.90.550.10">
    <property type="entry name" value="Spore Coat Polysaccharide Biosynthesis Protein SpsA, Chain A"/>
    <property type="match status" value="1"/>
</dbReference>
<dbReference type="SUPFAM" id="SSF53448">
    <property type="entry name" value="Nucleotide-diphospho-sugar transferases"/>
    <property type="match status" value="1"/>
</dbReference>
<dbReference type="InterPro" id="IPR001173">
    <property type="entry name" value="Glyco_trans_2-like"/>
</dbReference>
<evidence type="ECO:0000313" key="9">
    <source>
        <dbReference type="Proteomes" id="UP000434925"/>
    </source>
</evidence>
<dbReference type="InterPro" id="IPR029044">
    <property type="entry name" value="Nucleotide-diphossugar_trans"/>
</dbReference>
<keyword evidence="2" id="KW-0472">Membrane</keyword>
<dbReference type="AlphaFoldDB" id="A0A0J6HLN1"/>
<keyword evidence="4 7" id="KW-0808">Transferase</keyword>
<keyword evidence="2" id="KW-0997">Cell inner membrane</keyword>
<evidence type="ECO:0000259" key="5">
    <source>
        <dbReference type="Pfam" id="PF00535"/>
    </source>
</evidence>
<dbReference type="EMBL" id="VZPO01000002">
    <property type="protein sequence ID" value="KAB0507459.1"/>
    <property type="molecule type" value="Genomic_DNA"/>
</dbReference>
<dbReference type="Proteomes" id="UP000182814">
    <property type="component" value="Chromosome I"/>
</dbReference>
<dbReference type="InterPro" id="IPR050834">
    <property type="entry name" value="Glycosyltransf_2"/>
</dbReference>
<dbReference type="PANTHER" id="PTHR43685">
    <property type="entry name" value="GLYCOSYLTRANSFERASE"/>
    <property type="match status" value="1"/>
</dbReference>
<name>A0A0J6HLN1_9PSED</name>
<reference evidence="8" key="2">
    <citation type="submission" date="2016-10" db="EMBL/GenBank/DDBJ databases">
        <authorList>
            <person name="Varghese N."/>
            <person name="Submissions S."/>
        </authorList>
    </citation>
    <scope>NUCLEOTIDE SEQUENCE [LARGE SCALE GENOMIC DNA]</scope>
    <source>
        <strain evidence="8">BS3782</strain>
    </source>
</reference>
<feature type="domain" description="Glycosyltransferase 2-like" evidence="5">
    <location>
        <begin position="13"/>
        <end position="116"/>
    </location>
</feature>
<dbReference type="PANTHER" id="PTHR43685:SF5">
    <property type="entry name" value="GLYCOSYLTRANSFERASE EPSE-RELATED"/>
    <property type="match status" value="1"/>
</dbReference>
<evidence type="ECO:0000256" key="4">
    <source>
        <dbReference type="ARBA" id="ARBA00022679"/>
    </source>
</evidence>
<dbReference type="Pfam" id="PF00535">
    <property type="entry name" value="Glycos_transf_2"/>
    <property type="match status" value="1"/>
</dbReference>
<gene>
    <name evidence="6" type="ORF">F7R14_06360</name>
    <name evidence="7" type="ORF">SAMN04490191_3936</name>
</gene>
<evidence type="ECO:0000256" key="1">
    <source>
        <dbReference type="ARBA" id="ARBA00006739"/>
    </source>
</evidence>
<dbReference type="Proteomes" id="UP000434925">
    <property type="component" value="Unassembled WGS sequence"/>
</dbReference>
<dbReference type="EMBL" id="LT629746">
    <property type="protein sequence ID" value="SDT32248.1"/>
    <property type="molecule type" value="Genomic_DNA"/>
</dbReference>
<keyword evidence="2" id="KW-1003">Cell membrane</keyword>
<reference evidence="7" key="1">
    <citation type="submission" date="2016-10" db="EMBL/GenBank/DDBJ databases">
        <authorList>
            <person name="de Groot N.N."/>
        </authorList>
    </citation>
    <scope>NUCLEOTIDE SEQUENCE [LARGE SCALE GENOMIC DNA]</scope>
    <source>
        <strain evidence="7">BS3782</strain>
    </source>
</reference>
<reference evidence="6 9" key="3">
    <citation type="submission" date="2019-09" db="EMBL/GenBank/DDBJ databases">
        <title>Draft genome sequences of 48 bacterial type strains from the CCUG.</title>
        <authorList>
            <person name="Tunovic T."/>
            <person name="Pineiro-Iglesias B."/>
            <person name="Unosson C."/>
            <person name="Inganas E."/>
            <person name="Ohlen M."/>
            <person name="Cardew S."/>
            <person name="Jensie-Markopoulos S."/>
            <person name="Salva-Serra F."/>
            <person name="Jaen-Luchoro D."/>
            <person name="Karlsson R."/>
            <person name="Svensson-Stadler L."/>
            <person name="Chun J."/>
            <person name="Moore E."/>
        </authorList>
    </citation>
    <scope>NUCLEOTIDE SEQUENCE [LARGE SCALE GENOMIC DNA]</scope>
    <source>
        <strain evidence="6 9">CCUG 51522</strain>
    </source>
</reference>
<evidence type="ECO:0000313" key="6">
    <source>
        <dbReference type="EMBL" id="KAB0507459.1"/>
    </source>
</evidence>
<comment type="similarity">
    <text evidence="1">Belongs to the glycosyltransferase 2 family.</text>
</comment>
<dbReference type="GO" id="GO:0016757">
    <property type="term" value="F:glycosyltransferase activity"/>
    <property type="evidence" value="ECO:0007669"/>
    <property type="project" value="UniProtKB-KW"/>
</dbReference>
<protein>
    <submittedName>
        <fullName evidence="6">Glycosyltransferase family 2 protein</fullName>
    </submittedName>
    <submittedName>
        <fullName evidence="7">Glycosyltransferase involved in cell wall bisynthesis</fullName>
    </submittedName>
</protein>
<sequence>MPDQAPPSPHSVCVIIAMYNGADSIEQTLASVAGQTRLPDHVIVIDDGSTDDGPQRVKDFAAPFRLTLLHQANEGQASARNHGLQHCEETFVAFLDADDRWYPQKLEQQVALFDELIRQGRPVGLVDCYVHNDYSDGKRILENRQKNGRHFDDFIRANVLNGVSSAMARRDVIMQLGGFNASLRYSEDRFMWTRIAEHWEVHTVPEVLLQRMVNSANMTAQPTRYYPYKIRFIEAYLAQFGAQLSKQQRIDFALGSHSDFLELFSRRGEHAQVIGVYRRMLEYSWQTLIFRNGKPTLRFLYACVRSLRKPAASTTAH</sequence>
<evidence type="ECO:0000256" key="3">
    <source>
        <dbReference type="ARBA" id="ARBA00022676"/>
    </source>
</evidence>
<dbReference type="RefSeq" id="WP_048393121.1">
    <property type="nucleotide sequence ID" value="NZ_JYLB01000001.1"/>
</dbReference>
<evidence type="ECO:0000256" key="2">
    <source>
        <dbReference type="ARBA" id="ARBA00022519"/>
    </source>
</evidence>
<proteinExistence type="inferred from homology"/>